<evidence type="ECO:0000256" key="5">
    <source>
        <dbReference type="SAM" id="SignalP"/>
    </source>
</evidence>
<comment type="caution">
    <text evidence="8">The sequence shown here is derived from an EMBL/GenBank/DDBJ whole genome shotgun (WGS) entry which is preliminary data.</text>
</comment>
<accession>A0A3M6WNQ6</accession>
<evidence type="ECO:0000256" key="3">
    <source>
        <dbReference type="PIRSR" id="PIRSR000137-1"/>
    </source>
</evidence>
<keyword evidence="4" id="KW-0285">Flavoprotein</keyword>
<evidence type="ECO:0000256" key="1">
    <source>
        <dbReference type="ARBA" id="ARBA00010790"/>
    </source>
</evidence>
<feature type="active site" description="Proton acceptor" evidence="3">
    <location>
        <position position="603"/>
    </location>
</feature>
<sequence>MDMLRGTVLSLLLGATALALPHAESSKQPLHKRLFDKSFDYVIVGGGTAGLALANRLSANSDIIVAVIEAGVHYEVTNPILSTAPAGDFFWTGANPLDSNPLVDWGFVTEPLAGALDREVHCARGKCLGGSSARNFMIYQRGTVGSYAKWADEKSVEFTPPSEKRAANGTAKYNPDAFEDGAGPLQVSYSNYAPPFSTYLQGSFNEIGLKTAEDFNSGTLEGVQYCSSTINPADERRSSSETSFLAAAKSRSNLHVSSATMAKKILFDGKKATGVKVAPLDVGLLPYSIKAKKEVILSAGTFQSPQMLMVSCVGPESTLEQFVIEAMSKLEGVGQNMWDHVFFGKLRLPQKSLQEQKLMPLRVIDPSYRTNMRTATSLVNDPIWLAKQYATDFLLKQEGMLTNPISDLLGWEKVPDSLRSSLPFSAQDDLNSFPDDWPEIEYLSAPGYIGNFTSLTGTQPKDGYQYGSVLATLVKPLSRGNVTIKSTDTSDKPLMNPKLAHPTDQQVAIAAYKRARQVFHTTFMEPALVEKDKYFPGFDVQSDEDLLNVIRGFVMTVWHASGTSKMGKEDDPMAVIDTSCRVFGTEGLRVVDASSFPFLPPGHPQSTIYALAEKVAAEILAEL</sequence>
<dbReference type="SUPFAM" id="SSF51905">
    <property type="entry name" value="FAD/NAD(P)-binding domain"/>
    <property type="match status" value="1"/>
</dbReference>
<dbReference type="InterPro" id="IPR036188">
    <property type="entry name" value="FAD/NAD-bd_sf"/>
</dbReference>
<dbReference type="PANTHER" id="PTHR11552:SF138">
    <property type="entry name" value="DEHYDROGENASE PKFF-RELATED"/>
    <property type="match status" value="1"/>
</dbReference>
<dbReference type="GO" id="GO:0016614">
    <property type="term" value="F:oxidoreductase activity, acting on CH-OH group of donors"/>
    <property type="evidence" value="ECO:0007669"/>
    <property type="project" value="InterPro"/>
</dbReference>
<feature type="domain" description="Glucose-methanol-choline oxidoreductase N-terminal" evidence="6">
    <location>
        <begin position="39"/>
        <end position="341"/>
    </location>
</feature>
<evidence type="ECO:0000313" key="11">
    <source>
        <dbReference type="Proteomes" id="UP000281245"/>
    </source>
</evidence>
<keyword evidence="4" id="KW-0274">FAD</keyword>
<evidence type="ECO:0000259" key="6">
    <source>
        <dbReference type="Pfam" id="PF00732"/>
    </source>
</evidence>
<evidence type="ECO:0000256" key="4">
    <source>
        <dbReference type="PIRSR" id="PIRSR000137-2"/>
    </source>
</evidence>
<dbReference type="InterPro" id="IPR012132">
    <property type="entry name" value="GMC_OxRdtase"/>
</dbReference>
<evidence type="ECO:0000313" key="10">
    <source>
        <dbReference type="Proteomes" id="UP000271337"/>
    </source>
</evidence>
<evidence type="ECO:0008006" key="12">
    <source>
        <dbReference type="Google" id="ProtNLM"/>
    </source>
</evidence>
<dbReference type="OrthoDB" id="269227at2759"/>
<protein>
    <recommendedName>
        <fullName evidence="12">Glucose-methanol-choline oxidoreductase N-terminal domain-containing protein</fullName>
    </recommendedName>
</protein>
<feature type="binding site" evidence="4">
    <location>
        <begin position="558"/>
        <end position="559"/>
    </location>
    <ligand>
        <name>FAD</name>
        <dbReference type="ChEBI" id="CHEBI:57692"/>
    </ligand>
</feature>
<feature type="chain" id="PRO_5036085884" description="Glucose-methanol-choline oxidoreductase N-terminal domain-containing protein" evidence="5">
    <location>
        <begin position="20"/>
        <end position="623"/>
    </location>
</feature>
<gene>
    <name evidence="9" type="ORF">D0867_04074</name>
    <name evidence="8" type="ORF">D0869_07741</name>
</gene>
<evidence type="ECO:0000313" key="9">
    <source>
        <dbReference type="EMBL" id="RMY20326.1"/>
    </source>
</evidence>
<dbReference type="InterPro" id="IPR000172">
    <property type="entry name" value="GMC_OxRdtase_N"/>
</dbReference>
<evidence type="ECO:0000259" key="7">
    <source>
        <dbReference type="Pfam" id="PF05199"/>
    </source>
</evidence>
<dbReference type="EMBL" id="QWIJ01000634">
    <property type="protein sequence ID" value="RMX80187.1"/>
    <property type="molecule type" value="Genomic_DNA"/>
</dbReference>
<dbReference type="Pfam" id="PF05199">
    <property type="entry name" value="GMC_oxred_C"/>
    <property type="match status" value="1"/>
</dbReference>
<feature type="binding site" evidence="4">
    <location>
        <begin position="604"/>
        <end position="605"/>
    </location>
    <ligand>
        <name>FAD</name>
        <dbReference type="ChEBI" id="CHEBI:57692"/>
    </ligand>
</feature>
<dbReference type="Gene3D" id="3.50.50.60">
    <property type="entry name" value="FAD/NAD(P)-binding domain"/>
    <property type="match status" value="1"/>
</dbReference>
<dbReference type="InterPro" id="IPR007867">
    <property type="entry name" value="GMC_OxRtase_C"/>
</dbReference>
<reference evidence="10 11" key="1">
    <citation type="journal article" date="2018" name="BMC Genomics">
        <title>Genomic evidence for intraspecific hybridization in a clonal and extremely halotolerant yeast.</title>
        <authorList>
            <person name="Gostincar C."/>
            <person name="Stajich J.E."/>
            <person name="Zupancic J."/>
            <person name="Zalar P."/>
            <person name="Gunde-Cimerman N."/>
        </authorList>
    </citation>
    <scope>NUCLEOTIDE SEQUENCE [LARGE SCALE GENOMIC DNA]</scope>
    <source>
        <strain evidence="8 11">EXF-6656</strain>
        <strain evidence="9 10">EXF-6669</strain>
    </source>
</reference>
<evidence type="ECO:0000256" key="2">
    <source>
        <dbReference type="ARBA" id="ARBA00023180"/>
    </source>
</evidence>
<dbReference type="GO" id="GO:0044550">
    <property type="term" value="P:secondary metabolite biosynthetic process"/>
    <property type="evidence" value="ECO:0007669"/>
    <property type="project" value="TreeGrafter"/>
</dbReference>
<dbReference type="AlphaFoldDB" id="A0A3M6WNQ6"/>
<dbReference type="EMBL" id="QWIL01000327">
    <property type="protein sequence ID" value="RMY20326.1"/>
    <property type="molecule type" value="Genomic_DNA"/>
</dbReference>
<proteinExistence type="inferred from homology"/>
<evidence type="ECO:0000313" key="8">
    <source>
        <dbReference type="EMBL" id="RMX80187.1"/>
    </source>
</evidence>
<dbReference type="PANTHER" id="PTHR11552">
    <property type="entry name" value="GLUCOSE-METHANOL-CHOLINE GMC OXIDOREDUCTASE"/>
    <property type="match status" value="1"/>
</dbReference>
<feature type="signal peptide" evidence="5">
    <location>
        <begin position="1"/>
        <end position="19"/>
    </location>
</feature>
<dbReference type="SUPFAM" id="SSF54373">
    <property type="entry name" value="FAD-linked reductases, C-terminal domain"/>
    <property type="match status" value="1"/>
</dbReference>
<feature type="domain" description="Glucose-methanol-choline oxidoreductase C-terminal" evidence="7">
    <location>
        <begin position="476"/>
        <end position="612"/>
    </location>
</feature>
<dbReference type="Proteomes" id="UP000281245">
    <property type="component" value="Unassembled WGS sequence"/>
</dbReference>
<organism evidence="8 11">
    <name type="scientific">Hortaea werneckii</name>
    <name type="common">Black yeast</name>
    <name type="synonym">Cladosporium werneckii</name>
    <dbReference type="NCBI Taxonomy" id="91943"/>
    <lineage>
        <taxon>Eukaryota</taxon>
        <taxon>Fungi</taxon>
        <taxon>Dikarya</taxon>
        <taxon>Ascomycota</taxon>
        <taxon>Pezizomycotina</taxon>
        <taxon>Dothideomycetes</taxon>
        <taxon>Dothideomycetidae</taxon>
        <taxon>Mycosphaerellales</taxon>
        <taxon>Teratosphaeriaceae</taxon>
        <taxon>Hortaea</taxon>
    </lineage>
</organism>
<keyword evidence="2" id="KW-0325">Glycoprotein</keyword>
<comment type="similarity">
    <text evidence="1">Belongs to the GMC oxidoreductase family.</text>
</comment>
<comment type="cofactor">
    <cofactor evidence="4">
        <name>FAD</name>
        <dbReference type="ChEBI" id="CHEBI:57692"/>
    </cofactor>
</comment>
<dbReference type="Proteomes" id="UP000271337">
    <property type="component" value="Unassembled WGS sequence"/>
</dbReference>
<dbReference type="PIRSF" id="PIRSF000137">
    <property type="entry name" value="Alcohol_oxidase"/>
    <property type="match status" value="1"/>
</dbReference>
<keyword evidence="5" id="KW-0732">Signal</keyword>
<dbReference type="Pfam" id="PF00732">
    <property type="entry name" value="GMC_oxred_N"/>
    <property type="match status" value="1"/>
</dbReference>
<dbReference type="Gene3D" id="3.30.560.10">
    <property type="entry name" value="Glucose Oxidase, domain 3"/>
    <property type="match status" value="1"/>
</dbReference>
<feature type="active site" description="Proton donor" evidence="3">
    <location>
        <position position="559"/>
    </location>
</feature>
<dbReference type="GO" id="GO:0050660">
    <property type="term" value="F:flavin adenine dinucleotide binding"/>
    <property type="evidence" value="ECO:0007669"/>
    <property type="project" value="InterPro"/>
</dbReference>
<name>A0A3M6WNQ6_HORWE</name>